<accession>A0A4R1K5L0</accession>
<name>A0A4R1K5L0_9BACT</name>
<dbReference type="EMBL" id="SMGG01000006">
    <property type="protein sequence ID" value="TCK59462.1"/>
    <property type="molecule type" value="Genomic_DNA"/>
</dbReference>
<keyword evidence="2" id="KW-1185">Reference proteome</keyword>
<reference evidence="1 2" key="1">
    <citation type="submission" date="2019-03" db="EMBL/GenBank/DDBJ databases">
        <title>Genomic Encyclopedia of Type Strains, Phase IV (KMG-IV): sequencing the most valuable type-strain genomes for metagenomic binning, comparative biology and taxonomic classification.</title>
        <authorList>
            <person name="Goeker M."/>
        </authorList>
    </citation>
    <scope>NUCLEOTIDE SEQUENCE [LARGE SCALE GENOMIC DNA]</scope>
    <source>
        <strain evidence="1 2">DSM 24984</strain>
    </source>
</reference>
<dbReference type="Proteomes" id="UP000294614">
    <property type="component" value="Unassembled WGS sequence"/>
</dbReference>
<gene>
    <name evidence="1" type="ORF">C8D98_2396</name>
</gene>
<protein>
    <submittedName>
        <fullName evidence="1">Uncharacterized protein</fullName>
    </submittedName>
</protein>
<evidence type="ECO:0000313" key="2">
    <source>
        <dbReference type="Proteomes" id="UP000294614"/>
    </source>
</evidence>
<comment type="caution">
    <text evidence="1">The sequence shown here is derived from an EMBL/GenBank/DDBJ whole genome shotgun (WGS) entry which is preliminary data.</text>
</comment>
<proteinExistence type="predicted"/>
<dbReference type="RefSeq" id="WP_132874371.1">
    <property type="nucleotide sequence ID" value="NZ_SMGG01000006.1"/>
</dbReference>
<evidence type="ECO:0000313" key="1">
    <source>
        <dbReference type="EMBL" id="TCK59462.1"/>
    </source>
</evidence>
<organism evidence="1 2">
    <name type="scientific">Seleniivibrio woodruffii</name>
    <dbReference type="NCBI Taxonomy" id="1078050"/>
    <lineage>
        <taxon>Bacteria</taxon>
        <taxon>Pseudomonadati</taxon>
        <taxon>Deferribacterota</taxon>
        <taxon>Deferribacteres</taxon>
        <taxon>Deferribacterales</taxon>
        <taxon>Geovibrionaceae</taxon>
        <taxon>Seleniivibrio</taxon>
    </lineage>
</organism>
<sequence>MQTIVHANIFEMLAADLDISENTLRDKLMAQGAPEFVKYLRLNGVCMFTHSMPMASELRDMGGNILINKDIPIDKYIESLLERYVVNPGFMTTSVSVQASDDVLELYRLRVNSRIERSLERVKSSGGKFKSFHEYVDLKTGISRNFSGFVDRLLDNAKGISVMLRMVKNLDSHMEMFSNTVHTTFLGMIVASMYMSRAENLAEKDYFLHNMTFTTFMQYSGIFSGYALEDSEPALKCHQSAQIAAELCRDPQVYKAILHRYSYRDADGTAVFNIQDNSGNPFMRILMTVNLFVDIVKKNRYTTGSIEVHKVMYELAYSGYADIEIVKLLGRLFLPAMKQQLLEYAFKLRQACPKRPLVWGITGDGMPVRLICDKECAYAGLHKTFIPANQILHTDEGDFQTGAIAGIYYPCEFLTDKMRVYYNNLAEKA</sequence>
<dbReference type="AlphaFoldDB" id="A0A4R1K5L0"/>